<evidence type="ECO:0000313" key="3">
    <source>
        <dbReference type="EMBL" id="KPW15871.1"/>
    </source>
</evidence>
<comment type="caution">
    <text evidence="3">The sequence shown here is derived from an EMBL/GenBank/DDBJ whole genome shotgun (WGS) entry which is preliminary data.</text>
</comment>
<dbReference type="InterPro" id="IPR012931">
    <property type="entry name" value="TraG_N_Proteobacteria"/>
</dbReference>
<evidence type="ECO:0000313" key="4">
    <source>
        <dbReference type="Proteomes" id="UP000050297"/>
    </source>
</evidence>
<dbReference type="Pfam" id="PF07916">
    <property type="entry name" value="TraG_N"/>
    <property type="match status" value="1"/>
</dbReference>
<dbReference type="EMBL" id="LJPM01000414">
    <property type="protein sequence ID" value="KPW15871.1"/>
    <property type="molecule type" value="Genomic_DNA"/>
</dbReference>
<keyword evidence="1" id="KW-0472">Membrane</keyword>
<proteinExistence type="predicted"/>
<protein>
    <recommendedName>
        <fullName evidence="2">TraG N-terminal Proteobacteria domain-containing protein</fullName>
    </recommendedName>
</protein>
<feature type="transmembrane region" description="Helical" evidence="1">
    <location>
        <begin position="401"/>
        <end position="419"/>
    </location>
</feature>
<keyword evidence="1" id="KW-1133">Transmembrane helix</keyword>
<feature type="transmembrane region" description="Helical" evidence="1">
    <location>
        <begin position="376"/>
        <end position="395"/>
    </location>
</feature>
<gene>
    <name evidence="3" type="ORF">ALO91_03985</name>
</gene>
<dbReference type="PATRIC" id="fig|199198.5.peg.5753"/>
<sequence length="523" mass="57187">MSSIVSKGDAMTMSTNSYLEFYLSLLAWIINNGIWNTLVDTGLYAAPFAAIILQEWLSARQQGADEGNKGLLSIPRVENRLWLAYVTLMFGCMPILPINLASMTLDASNSQRCGVSLSTPAQTAWGATFNTIGDKSATVPIWWFLVHTLSKGVTAAATASIPCAPDIRQMRMDIDATRIDDQVLLQEVADFTRDCYGYSRSRMFTNRPDLDKAQSYDAAWIGSSYLLNTAGYYDTDRSRTPRVNWPYDDVRDTSLARLPNGAGYPRCREWWSDPEIGLRDRLVDQVDATLWTSLKGWLSGSSASEVEDATLRQLVSPQQQSLTMSPGQVYQSYGASARGGSVNQGLNNLATNTGLALGSFSNFPAMNALRSALPMIQAFLIMGTVISLPLVLLISTFQLKTVMTVTFALFTLHMLTFWWELARWIDSSMLDALYNQVSTTDQVLLSLPTSGVMDGTVTAQVIEYVMGAMFIVLPMLFLGTMSWAGYSVGNGIQGMLSSGAKAASDAASTGTKHLTSTIKKSGR</sequence>
<keyword evidence="1" id="KW-0812">Transmembrane</keyword>
<evidence type="ECO:0000256" key="1">
    <source>
        <dbReference type="SAM" id="Phobius"/>
    </source>
</evidence>
<dbReference type="Proteomes" id="UP000050297">
    <property type="component" value="Unassembled WGS sequence"/>
</dbReference>
<feature type="transmembrane region" description="Helical" evidence="1">
    <location>
        <begin position="464"/>
        <end position="486"/>
    </location>
</feature>
<evidence type="ECO:0000259" key="2">
    <source>
        <dbReference type="Pfam" id="PF07916"/>
    </source>
</evidence>
<feature type="transmembrane region" description="Helical" evidence="1">
    <location>
        <begin position="21"/>
        <end position="38"/>
    </location>
</feature>
<feature type="transmembrane region" description="Helical" evidence="1">
    <location>
        <begin position="82"/>
        <end position="102"/>
    </location>
</feature>
<accession>A0A0P9HUK4</accession>
<name>A0A0P9HUK4_PSESX</name>
<reference evidence="3 4" key="1">
    <citation type="submission" date="2015-09" db="EMBL/GenBank/DDBJ databases">
        <title>Genome announcement of multiple Pseudomonas syringae strains.</title>
        <authorList>
            <person name="Thakur S."/>
            <person name="Wang P.W."/>
            <person name="Gong Y."/>
            <person name="Weir B.S."/>
            <person name="Guttman D.S."/>
        </authorList>
    </citation>
    <scope>NUCLEOTIDE SEQUENCE [LARGE SCALE GENOMIC DNA]</scope>
    <source>
        <strain evidence="3 4">ICMP2802</strain>
    </source>
</reference>
<dbReference type="AlphaFoldDB" id="A0A0P9HUK4"/>
<organism evidence="3 4">
    <name type="scientific">Pseudomonas syringae pv. aceris</name>
    <dbReference type="NCBI Taxonomy" id="199198"/>
    <lineage>
        <taxon>Bacteria</taxon>
        <taxon>Pseudomonadati</taxon>
        <taxon>Pseudomonadota</taxon>
        <taxon>Gammaproteobacteria</taxon>
        <taxon>Pseudomonadales</taxon>
        <taxon>Pseudomonadaceae</taxon>
        <taxon>Pseudomonas</taxon>
        <taxon>Pseudomonas syringae</taxon>
    </lineage>
</organism>
<feature type="domain" description="TraG N-terminal Proteobacteria" evidence="2">
    <location>
        <begin position="20"/>
        <end position="503"/>
    </location>
</feature>